<organism evidence="2 3">
    <name type="scientific">Paractinoplanes bogorensis</name>
    <dbReference type="NCBI Taxonomy" id="1610840"/>
    <lineage>
        <taxon>Bacteria</taxon>
        <taxon>Bacillati</taxon>
        <taxon>Actinomycetota</taxon>
        <taxon>Actinomycetes</taxon>
        <taxon>Micromonosporales</taxon>
        <taxon>Micromonosporaceae</taxon>
        <taxon>Paractinoplanes</taxon>
    </lineage>
</organism>
<sequence length="88" mass="8776">MRDSVLDVSGGGVAEDELTAVADGVQQRRPGGAAGLQSGDDRVRPARDHAVFVPSAAVAAAAPAAFPPPRGSGSPVDSRRSDSTSVPP</sequence>
<name>A0ABS5YXU8_9ACTN</name>
<dbReference type="Proteomes" id="UP001519654">
    <property type="component" value="Unassembled WGS sequence"/>
</dbReference>
<evidence type="ECO:0000313" key="2">
    <source>
        <dbReference type="EMBL" id="MBU2667896.1"/>
    </source>
</evidence>
<dbReference type="EMBL" id="JAHKKG010000010">
    <property type="protein sequence ID" value="MBU2667896.1"/>
    <property type="molecule type" value="Genomic_DNA"/>
</dbReference>
<gene>
    <name evidence="2" type="ORF">KOI35_30735</name>
</gene>
<evidence type="ECO:0000256" key="1">
    <source>
        <dbReference type="SAM" id="MobiDB-lite"/>
    </source>
</evidence>
<reference evidence="2 3" key="1">
    <citation type="submission" date="2021-06" db="EMBL/GenBank/DDBJ databases">
        <title>Actinoplanes lichenicola sp. nov., and Actinoplanes ovalisporus sp. nov., isolated from lichen in Thailand.</title>
        <authorList>
            <person name="Saeng-In P."/>
            <person name="Kanchanasin P."/>
            <person name="Yuki M."/>
            <person name="Kudo T."/>
            <person name="Ohkuma M."/>
            <person name="Phongsopitanun W."/>
            <person name="Tanasupawat S."/>
        </authorList>
    </citation>
    <scope>NUCLEOTIDE SEQUENCE [LARGE SCALE GENOMIC DNA]</scope>
    <source>
        <strain evidence="2 3">NBRC 110975</strain>
    </source>
</reference>
<evidence type="ECO:0000313" key="3">
    <source>
        <dbReference type="Proteomes" id="UP001519654"/>
    </source>
</evidence>
<keyword evidence="3" id="KW-1185">Reference proteome</keyword>
<feature type="region of interest" description="Disordered" evidence="1">
    <location>
        <begin position="59"/>
        <end position="88"/>
    </location>
</feature>
<accession>A0ABS5YXU8</accession>
<proteinExistence type="predicted"/>
<dbReference type="RefSeq" id="WP_215792457.1">
    <property type="nucleotide sequence ID" value="NZ_JAHKKG010000010.1"/>
</dbReference>
<comment type="caution">
    <text evidence="2">The sequence shown here is derived from an EMBL/GenBank/DDBJ whole genome shotgun (WGS) entry which is preliminary data.</text>
</comment>
<protein>
    <submittedName>
        <fullName evidence="2">Uncharacterized protein</fullName>
    </submittedName>
</protein>
<feature type="region of interest" description="Disordered" evidence="1">
    <location>
        <begin position="18"/>
        <end position="43"/>
    </location>
</feature>